<dbReference type="GO" id="GO:0005634">
    <property type="term" value="C:nucleus"/>
    <property type="evidence" value="ECO:0007669"/>
    <property type="project" value="TreeGrafter"/>
</dbReference>
<dbReference type="STRING" id="53326.A0A016UZY6"/>
<dbReference type="AlphaFoldDB" id="A0A016UZY6"/>
<dbReference type="GO" id="GO:0003690">
    <property type="term" value="F:double-stranded DNA binding"/>
    <property type="evidence" value="ECO:0007669"/>
    <property type="project" value="TreeGrafter"/>
</dbReference>
<dbReference type="Proteomes" id="UP000024635">
    <property type="component" value="Unassembled WGS sequence"/>
</dbReference>
<name>A0A016UZY6_9BILA</name>
<proteinExistence type="predicted"/>
<comment type="caution">
    <text evidence="1">The sequence shown here is derived from an EMBL/GenBank/DDBJ whole genome shotgun (WGS) entry which is preliminary data.</text>
</comment>
<dbReference type="GO" id="GO:0000729">
    <property type="term" value="P:DNA double-strand break processing"/>
    <property type="evidence" value="ECO:0007669"/>
    <property type="project" value="TreeGrafter"/>
</dbReference>
<dbReference type="GO" id="GO:0006303">
    <property type="term" value="P:double-strand break repair via nonhomologous end joining"/>
    <property type="evidence" value="ECO:0007669"/>
    <property type="project" value="TreeGrafter"/>
</dbReference>
<sequence length="180" mass="20631">MKPIFTVDKKSCLYVNIKHSQPWVDKDEQHELQSKAGHHPLMVMITAWCDCKGIIHCEVLPRYNAITVDLYRQGLERTTAKIAEKGPNYAAISFLHDSARPLTTRVIPQKLHDFGWEVLASPPYRPDLVPRDYQLLLALSNALQGKARDDEDDLDRWLSNFFESIPAQFYADGIQTLPIK</sequence>
<dbReference type="Pfam" id="PF01359">
    <property type="entry name" value="Transposase_1"/>
    <property type="match status" value="1"/>
</dbReference>
<protein>
    <recommendedName>
        <fullName evidence="3">Transposase</fullName>
    </recommendedName>
</protein>
<keyword evidence="2" id="KW-1185">Reference proteome</keyword>
<evidence type="ECO:0000313" key="2">
    <source>
        <dbReference type="Proteomes" id="UP000024635"/>
    </source>
</evidence>
<dbReference type="GO" id="GO:0015074">
    <property type="term" value="P:DNA integration"/>
    <property type="evidence" value="ECO:0007669"/>
    <property type="project" value="TreeGrafter"/>
</dbReference>
<dbReference type="GO" id="GO:0046975">
    <property type="term" value="F:histone H3K36 methyltransferase activity"/>
    <property type="evidence" value="ECO:0007669"/>
    <property type="project" value="TreeGrafter"/>
</dbReference>
<dbReference type="GO" id="GO:0044547">
    <property type="term" value="F:DNA topoisomerase binding"/>
    <property type="evidence" value="ECO:0007669"/>
    <property type="project" value="TreeGrafter"/>
</dbReference>
<dbReference type="GO" id="GO:0003697">
    <property type="term" value="F:single-stranded DNA binding"/>
    <property type="evidence" value="ECO:0007669"/>
    <property type="project" value="TreeGrafter"/>
</dbReference>
<dbReference type="GO" id="GO:0042800">
    <property type="term" value="F:histone H3K4 methyltransferase activity"/>
    <property type="evidence" value="ECO:0007669"/>
    <property type="project" value="TreeGrafter"/>
</dbReference>
<dbReference type="InterPro" id="IPR036397">
    <property type="entry name" value="RNaseH_sf"/>
</dbReference>
<dbReference type="GO" id="GO:0044774">
    <property type="term" value="P:mitotic DNA integrity checkpoint signaling"/>
    <property type="evidence" value="ECO:0007669"/>
    <property type="project" value="TreeGrafter"/>
</dbReference>
<evidence type="ECO:0000313" key="1">
    <source>
        <dbReference type="EMBL" id="EYC20979.1"/>
    </source>
</evidence>
<gene>
    <name evidence="1" type="primary">Acey_s0020.g166</name>
    <name evidence="1" type="ORF">Y032_0020g166</name>
</gene>
<dbReference type="GO" id="GO:0000014">
    <property type="term" value="F:single-stranded DNA endodeoxyribonuclease activity"/>
    <property type="evidence" value="ECO:0007669"/>
    <property type="project" value="TreeGrafter"/>
</dbReference>
<accession>A0A016UZY6</accession>
<dbReference type="GO" id="GO:0000793">
    <property type="term" value="C:condensed chromosome"/>
    <property type="evidence" value="ECO:0007669"/>
    <property type="project" value="TreeGrafter"/>
</dbReference>
<dbReference type="EMBL" id="JARK01001356">
    <property type="protein sequence ID" value="EYC20979.1"/>
    <property type="molecule type" value="Genomic_DNA"/>
</dbReference>
<evidence type="ECO:0008006" key="3">
    <source>
        <dbReference type="Google" id="ProtNLM"/>
    </source>
</evidence>
<dbReference type="PANTHER" id="PTHR46060">
    <property type="entry name" value="MARINER MOS1 TRANSPOSASE-LIKE PROTEIN"/>
    <property type="match status" value="1"/>
</dbReference>
<dbReference type="InterPro" id="IPR001888">
    <property type="entry name" value="Transposase_1"/>
</dbReference>
<dbReference type="Gene3D" id="3.30.420.10">
    <property type="entry name" value="Ribonuclease H-like superfamily/Ribonuclease H"/>
    <property type="match status" value="1"/>
</dbReference>
<organism evidence="1 2">
    <name type="scientific">Ancylostoma ceylanicum</name>
    <dbReference type="NCBI Taxonomy" id="53326"/>
    <lineage>
        <taxon>Eukaryota</taxon>
        <taxon>Metazoa</taxon>
        <taxon>Ecdysozoa</taxon>
        <taxon>Nematoda</taxon>
        <taxon>Chromadorea</taxon>
        <taxon>Rhabditida</taxon>
        <taxon>Rhabditina</taxon>
        <taxon>Rhabditomorpha</taxon>
        <taxon>Strongyloidea</taxon>
        <taxon>Ancylostomatidae</taxon>
        <taxon>Ancylostomatinae</taxon>
        <taxon>Ancylostoma</taxon>
    </lineage>
</organism>
<dbReference type="GO" id="GO:0031297">
    <property type="term" value="P:replication fork processing"/>
    <property type="evidence" value="ECO:0007669"/>
    <property type="project" value="TreeGrafter"/>
</dbReference>
<dbReference type="InterPro" id="IPR052709">
    <property type="entry name" value="Transposase-MT_Hybrid"/>
</dbReference>
<dbReference type="GO" id="GO:0035861">
    <property type="term" value="C:site of double-strand break"/>
    <property type="evidence" value="ECO:0007669"/>
    <property type="project" value="TreeGrafter"/>
</dbReference>
<reference evidence="2" key="1">
    <citation type="journal article" date="2015" name="Nat. Genet.">
        <title>The genome and transcriptome of the zoonotic hookworm Ancylostoma ceylanicum identify infection-specific gene families.</title>
        <authorList>
            <person name="Schwarz E.M."/>
            <person name="Hu Y."/>
            <person name="Antoshechkin I."/>
            <person name="Miller M.M."/>
            <person name="Sternberg P.W."/>
            <person name="Aroian R.V."/>
        </authorList>
    </citation>
    <scope>NUCLEOTIDE SEQUENCE</scope>
    <source>
        <strain evidence="2">HY135</strain>
    </source>
</reference>
<dbReference type="PANTHER" id="PTHR46060:SF2">
    <property type="entry name" value="HISTONE-LYSINE N-METHYLTRANSFERASE SETMAR"/>
    <property type="match status" value="1"/>
</dbReference>